<reference evidence="7 8" key="1">
    <citation type="submission" date="2014-01" db="EMBL/GenBank/DDBJ databases">
        <title>Plasmidome dynamics in the species complex Clostridium novyi sensu lato converts strains of independent lineages into distinctly different pathogens.</title>
        <authorList>
            <person name="Skarin H."/>
            <person name="Segerman B."/>
        </authorList>
    </citation>
    <scope>NUCLEOTIDE SEQUENCE [LARGE SCALE GENOMIC DNA]</scope>
    <source>
        <strain evidence="7 8">4570</strain>
    </source>
</reference>
<organism evidence="7 8">
    <name type="scientific">Clostridium novyi A str. 4570</name>
    <dbReference type="NCBI Taxonomy" id="1444290"/>
    <lineage>
        <taxon>Bacteria</taxon>
        <taxon>Bacillati</taxon>
        <taxon>Bacillota</taxon>
        <taxon>Clostridia</taxon>
        <taxon>Eubacteriales</taxon>
        <taxon>Clostridiaceae</taxon>
        <taxon>Clostridium</taxon>
    </lineage>
</organism>
<feature type="domain" description="Aminotransferase class V" evidence="6">
    <location>
        <begin position="31"/>
        <end position="419"/>
    </location>
</feature>
<proteinExistence type="inferred from homology"/>
<dbReference type="InterPro" id="IPR000192">
    <property type="entry name" value="Aminotrans_V_dom"/>
</dbReference>
<comment type="similarity">
    <text evidence="2">Belongs to the class-V pyridoxal-phosphate-dependent aminotransferase family. Csd subfamily.</text>
</comment>
<keyword evidence="7" id="KW-0032">Aminotransferase</keyword>
<dbReference type="Pfam" id="PF00266">
    <property type="entry name" value="Aminotran_5"/>
    <property type="match status" value="1"/>
</dbReference>
<dbReference type="AlphaFoldDB" id="A0AA89CLH2"/>
<comment type="caution">
    <text evidence="7">The sequence shown here is derived from an EMBL/GenBank/DDBJ whole genome shotgun (WGS) entry which is preliminary data.</text>
</comment>
<sequence>MIILDTSLYRKLVVAVNTKVPLITGEYGQAINFDNAATTPPFKTVINDIIKFMYLYSSVHRGFGYKSQFSTKIYENSRNVVAKFVNCSTEANSIIFVKNTTEAINKLASTLYPKLKDSVVLSTDMEHHSNDLPWRKYNIDYISIDKNCRLSIDDLIMKLQEYNGRVKLVAVTGASNVTGYKNPIHKIAKIVHSYGAKLLVDGAQLVPHALVDMKPMDSDEHIDYLAFSAHKMYAPFGSGVLIAPKADFNDIAPDYSGGGTVDIVTHDYIKWLDTPNKDEAGSPNVFGVVALASALETLNKIGMTNVERYENYLSKYLIDALKNIPGLKIYCDDNPSYNHIATIPFNVIGMNHETVAKILSYEFGISVRDGCFCAQPYVQKILGLTKEEIDDRILTGSHKPGMVRISLGIYNTPKEIDVLIYALNKIASKKEEYIKKYSSLPNDLYFPICDK</sequence>
<evidence type="ECO:0000259" key="6">
    <source>
        <dbReference type="Pfam" id="PF00266"/>
    </source>
</evidence>
<dbReference type="PROSITE" id="PS00595">
    <property type="entry name" value="AA_TRANSFER_CLASS_5"/>
    <property type="match status" value="1"/>
</dbReference>
<dbReference type="GO" id="GO:0031071">
    <property type="term" value="F:cysteine desulfurase activity"/>
    <property type="evidence" value="ECO:0007669"/>
    <property type="project" value="UniProtKB-EC"/>
</dbReference>
<dbReference type="Gene3D" id="3.90.1150.10">
    <property type="entry name" value="Aspartate Aminotransferase, domain 1"/>
    <property type="match status" value="1"/>
</dbReference>
<keyword evidence="7" id="KW-0808">Transferase</keyword>
<dbReference type="Gene3D" id="3.40.640.10">
    <property type="entry name" value="Type I PLP-dependent aspartate aminotransferase-like (Major domain)"/>
    <property type="match status" value="1"/>
</dbReference>
<dbReference type="InterPro" id="IPR015422">
    <property type="entry name" value="PyrdxlP-dep_Trfase_small"/>
</dbReference>
<dbReference type="Proteomes" id="UP000030016">
    <property type="component" value="Unassembled WGS sequence"/>
</dbReference>
<dbReference type="EMBL" id="JDRX01000031">
    <property type="protein sequence ID" value="KGN00637.1"/>
    <property type="molecule type" value="Genomic_DNA"/>
</dbReference>
<dbReference type="RefSeq" id="WP_039250723.1">
    <property type="nucleotide sequence ID" value="NZ_JDRX01000031.1"/>
</dbReference>
<dbReference type="InterPro" id="IPR015421">
    <property type="entry name" value="PyrdxlP-dep_Trfase_major"/>
</dbReference>
<dbReference type="PANTHER" id="PTHR43586">
    <property type="entry name" value="CYSTEINE DESULFURASE"/>
    <property type="match status" value="1"/>
</dbReference>
<comment type="catalytic activity">
    <reaction evidence="4">
        <text>(sulfur carrier)-H + L-cysteine = (sulfur carrier)-SH + L-alanine</text>
        <dbReference type="Rhea" id="RHEA:43892"/>
        <dbReference type="Rhea" id="RHEA-COMP:14737"/>
        <dbReference type="Rhea" id="RHEA-COMP:14739"/>
        <dbReference type="ChEBI" id="CHEBI:29917"/>
        <dbReference type="ChEBI" id="CHEBI:35235"/>
        <dbReference type="ChEBI" id="CHEBI:57972"/>
        <dbReference type="ChEBI" id="CHEBI:64428"/>
        <dbReference type="EC" id="2.8.1.7"/>
    </reaction>
</comment>
<evidence type="ECO:0000313" key="8">
    <source>
        <dbReference type="Proteomes" id="UP000030016"/>
    </source>
</evidence>
<keyword evidence="3" id="KW-0663">Pyridoxal phosphate</keyword>
<accession>A0AA89CLH2</accession>
<dbReference type="PANTHER" id="PTHR43586:SF8">
    <property type="entry name" value="CYSTEINE DESULFURASE 1, CHLOROPLASTIC"/>
    <property type="match status" value="1"/>
</dbReference>
<dbReference type="InterPro" id="IPR020578">
    <property type="entry name" value="Aminotrans_V_PyrdxlP_BS"/>
</dbReference>
<dbReference type="GO" id="GO:0008483">
    <property type="term" value="F:transaminase activity"/>
    <property type="evidence" value="ECO:0007669"/>
    <property type="project" value="UniProtKB-KW"/>
</dbReference>
<evidence type="ECO:0000256" key="3">
    <source>
        <dbReference type="ARBA" id="ARBA00022898"/>
    </source>
</evidence>
<evidence type="ECO:0000313" key="7">
    <source>
        <dbReference type="EMBL" id="KGN00637.1"/>
    </source>
</evidence>
<dbReference type="SUPFAM" id="SSF53383">
    <property type="entry name" value="PLP-dependent transferases"/>
    <property type="match status" value="1"/>
</dbReference>
<evidence type="ECO:0000256" key="2">
    <source>
        <dbReference type="ARBA" id="ARBA00010447"/>
    </source>
</evidence>
<evidence type="ECO:0000256" key="5">
    <source>
        <dbReference type="RuleBase" id="RU004504"/>
    </source>
</evidence>
<dbReference type="InterPro" id="IPR015424">
    <property type="entry name" value="PyrdxlP-dep_Trfase"/>
</dbReference>
<comment type="cofactor">
    <cofactor evidence="1 5">
        <name>pyridoxal 5'-phosphate</name>
        <dbReference type="ChEBI" id="CHEBI:597326"/>
    </cofactor>
</comment>
<gene>
    <name evidence="7" type="ORF">Z969_09645</name>
</gene>
<evidence type="ECO:0000256" key="1">
    <source>
        <dbReference type="ARBA" id="ARBA00001933"/>
    </source>
</evidence>
<protein>
    <submittedName>
        <fullName evidence="7">Class V aminotransferase</fullName>
    </submittedName>
</protein>
<name>A0AA89CLH2_CLONO</name>
<evidence type="ECO:0000256" key="4">
    <source>
        <dbReference type="ARBA" id="ARBA00050776"/>
    </source>
</evidence>